<comment type="caution">
    <text evidence="2">The sequence shown here is derived from an EMBL/GenBank/DDBJ whole genome shotgun (WGS) entry which is preliminary data.</text>
</comment>
<proteinExistence type="predicted"/>
<name>A0A835XR98_9CHLO</name>
<dbReference type="EMBL" id="JAEHOE010000087">
    <property type="protein sequence ID" value="KAG2488137.1"/>
    <property type="molecule type" value="Genomic_DNA"/>
</dbReference>
<protein>
    <submittedName>
        <fullName evidence="2">Uncharacterized protein</fullName>
    </submittedName>
</protein>
<evidence type="ECO:0000313" key="2">
    <source>
        <dbReference type="EMBL" id="KAG2488137.1"/>
    </source>
</evidence>
<evidence type="ECO:0000256" key="1">
    <source>
        <dbReference type="SAM" id="MobiDB-lite"/>
    </source>
</evidence>
<organism evidence="2 3">
    <name type="scientific">Edaphochlamys debaryana</name>
    <dbReference type="NCBI Taxonomy" id="47281"/>
    <lineage>
        <taxon>Eukaryota</taxon>
        <taxon>Viridiplantae</taxon>
        <taxon>Chlorophyta</taxon>
        <taxon>core chlorophytes</taxon>
        <taxon>Chlorophyceae</taxon>
        <taxon>CS clade</taxon>
        <taxon>Chlamydomonadales</taxon>
        <taxon>Chlamydomonadales incertae sedis</taxon>
        <taxon>Edaphochlamys</taxon>
    </lineage>
</organism>
<gene>
    <name evidence="2" type="ORF">HYH03_013282</name>
</gene>
<dbReference type="AlphaFoldDB" id="A0A835XR98"/>
<feature type="region of interest" description="Disordered" evidence="1">
    <location>
        <begin position="1"/>
        <end position="28"/>
    </location>
</feature>
<keyword evidence="3" id="KW-1185">Reference proteome</keyword>
<sequence length="88" mass="9578">MQPSSSLLVGSPASAGRPGAPSGSEVQVSWAELEESLRDIFEEVRMGHERDQEIAAELFALKCLIRGSSARQARYEELWNEAGELTSA</sequence>
<reference evidence="2" key="1">
    <citation type="journal article" date="2020" name="bioRxiv">
        <title>Comparative genomics of Chlamydomonas.</title>
        <authorList>
            <person name="Craig R.J."/>
            <person name="Hasan A.R."/>
            <person name="Ness R.W."/>
            <person name="Keightley P.D."/>
        </authorList>
    </citation>
    <scope>NUCLEOTIDE SEQUENCE</scope>
    <source>
        <strain evidence="2">CCAP 11/70</strain>
    </source>
</reference>
<accession>A0A835XR98</accession>
<dbReference type="Proteomes" id="UP000612055">
    <property type="component" value="Unassembled WGS sequence"/>
</dbReference>
<evidence type="ECO:0000313" key="3">
    <source>
        <dbReference type="Proteomes" id="UP000612055"/>
    </source>
</evidence>